<dbReference type="InterPro" id="IPR001810">
    <property type="entry name" value="F-box_dom"/>
</dbReference>
<protein>
    <recommendedName>
        <fullName evidence="3">F-box only protein 9</fullName>
    </recommendedName>
</protein>
<dbReference type="GO" id="GO:0005737">
    <property type="term" value="C:cytoplasm"/>
    <property type="evidence" value="ECO:0007669"/>
    <property type="project" value="UniProtKB-SubCell"/>
</dbReference>
<dbReference type="PANTHER" id="PTHR12874:SF9">
    <property type="entry name" value="F-BOX ONLY PROTEIN 48"/>
    <property type="match status" value="1"/>
</dbReference>
<accession>A0A9P5TPY8</accession>
<evidence type="ECO:0000259" key="8">
    <source>
        <dbReference type="PROSITE" id="PS50181"/>
    </source>
</evidence>
<proteinExistence type="predicted"/>
<evidence type="ECO:0000256" key="5">
    <source>
        <dbReference type="ARBA" id="ARBA00022786"/>
    </source>
</evidence>
<dbReference type="Pfam" id="PF12937">
    <property type="entry name" value="F-box-like"/>
    <property type="match status" value="1"/>
</dbReference>
<dbReference type="GO" id="GO:0031146">
    <property type="term" value="P:SCF-dependent proteasomal ubiquitin-dependent protein catabolic process"/>
    <property type="evidence" value="ECO:0007669"/>
    <property type="project" value="TreeGrafter"/>
</dbReference>
<dbReference type="AlphaFoldDB" id="A0A9P5TPY8"/>
<dbReference type="PROSITE" id="PS50181">
    <property type="entry name" value="FBOX"/>
    <property type="match status" value="1"/>
</dbReference>
<comment type="caution">
    <text evidence="9">The sequence shown here is derived from an EMBL/GenBank/DDBJ whole genome shotgun (WGS) entry which is preliminary data.</text>
</comment>
<feature type="region of interest" description="Disordered" evidence="7">
    <location>
        <begin position="66"/>
        <end position="92"/>
    </location>
</feature>
<comment type="subcellular location">
    <subcellularLocation>
        <location evidence="1">Cytoplasm</location>
    </subcellularLocation>
</comment>
<dbReference type="InterPro" id="IPR045464">
    <property type="entry name" value="Hrt3/FBXO9_C"/>
</dbReference>
<dbReference type="InterPro" id="IPR036047">
    <property type="entry name" value="F-box-like_dom_sf"/>
</dbReference>
<feature type="domain" description="F-box" evidence="8">
    <location>
        <begin position="218"/>
        <end position="264"/>
    </location>
</feature>
<keyword evidence="4" id="KW-0963">Cytoplasm</keyword>
<evidence type="ECO:0000256" key="3">
    <source>
        <dbReference type="ARBA" id="ARBA00019775"/>
    </source>
</evidence>
<evidence type="ECO:0000256" key="4">
    <source>
        <dbReference type="ARBA" id="ARBA00022490"/>
    </source>
</evidence>
<evidence type="ECO:0000256" key="7">
    <source>
        <dbReference type="SAM" id="MobiDB-lite"/>
    </source>
</evidence>
<evidence type="ECO:0000256" key="1">
    <source>
        <dbReference type="ARBA" id="ARBA00004496"/>
    </source>
</evidence>
<gene>
    <name evidence="9" type="ORF">CPB84DRAFT_1844520</name>
</gene>
<comment type="pathway">
    <text evidence="2">Protein modification; protein ubiquitination.</text>
</comment>
<evidence type="ECO:0000256" key="6">
    <source>
        <dbReference type="ARBA" id="ARBA00022803"/>
    </source>
</evidence>
<dbReference type="Gene3D" id="1.20.1280.50">
    <property type="match status" value="1"/>
</dbReference>
<evidence type="ECO:0000313" key="9">
    <source>
        <dbReference type="EMBL" id="KAF8906271.1"/>
    </source>
</evidence>
<evidence type="ECO:0000313" key="10">
    <source>
        <dbReference type="Proteomes" id="UP000724874"/>
    </source>
</evidence>
<dbReference type="GO" id="GO:0019005">
    <property type="term" value="C:SCF ubiquitin ligase complex"/>
    <property type="evidence" value="ECO:0007669"/>
    <property type="project" value="TreeGrafter"/>
</dbReference>
<keyword evidence="6" id="KW-0802">TPR repeat</keyword>
<reference evidence="9" key="1">
    <citation type="submission" date="2020-11" db="EMBL/GenBank/DDBJ databases">
        <authorList>
            <consortium name="DOE Joint Genome Institute"/>
            <person name="Ahrendt S."/>
            <person name="Riley R."/>
            <person name="Andreopoulos W."/>
            <person name="LaButti K."/>
            <person name="Pangilinan J."/>
            <person name="Ruiz-duenas F.J."/>
            <person name="Barrasa J.M."/>
            <person name="Sanchez-Garcia M."/>
            <person name="Camarero S."/>
            <person name="Miyauchi S."/>
            <person name="Serrano A."/>
            <person name="Linde D."/>
            <person name="Babiker R."/>
            <person name="Drula E."/>
            <person name="Ayuso-Fernandez I."/>
            <person name="Pacheco R."/>
            <person name="Padilla G."/>
            <person name="Ferreira P."/>
            <person name="Barriuso J."/>
            <person name="Kellner H."/>
            <person name="Castanera R."/>
            <person name="Alfaro M."/>
            <person name="Ramirez L."/>
            <person name="Pisabarro A.G."/>
            <person name="Kuo A."/>
            <person name="Tritt A."/>
            <person name="Lipzen A."/>
            <person name="He G."/>
            <person name="Yan M."/>
            <person name="Ng V."/>
            <person name="Cullen D."/>
            <person name="Martin F."/>
            <person name="Rosso M.-N."/>
            <person name="Henrissat B."/>
            <person name="Hibbett D."/>
            <person name="Martinez A.T."/>
            <person name="Grigoriev I.V."/>
        </authorList>
    </citation>
    <scope>NUCLEOTIDE SEQUENCE</scope>
    <source>
        <strain evidence="9">AH 44721</strain>
    </source>
</reference>
<dbReference type="PANTHER" id="PTHR12874">
    <property type="entry name" value="F-BOX ONLY PROTEIN 48-RELATED"/>
    <property type="match status" value="1"/>
</dbReference>
<keyword evidence="5" id="KW-0833">Ubl conjugation pathway</keyword>
<dbReference type="InterPro" id="IPR036181">
    <property type="entry name" value="MIT_dom_sf"/>
</dbReference>
<organism evidence="9 10">
    <name type="scientific">Gymnopilus junonius</name>
    <name type="common">Spectacular rustgill mushroom</name>
    <name type="synonym">Gymnopilus spectabilis subsp. junonius</name>
    <dbReference type="NCBI Taxonomy" id="109634"/>
    <lineage>
        <taxon>Eukaryota</taxon>
        <taxon>Fungi</taxon>
        <taxon>Dikarya</taxon>
        <taxon>Basidiomycota</taxon>
        <taxon>Agaricomycotina</taxon>
        <taxon>Agaricomycetes</taxon>
        <taxon>Agaricomycetidae</taxon>
        <taxon>Agaricales</taxon>
        <taxon>Agaricineae</taxon>
        <taxon>Hymenogastraceae</taxon>
        <taxon>Gymnopilus</taxon>
    </lineage>
</organism>
<dbReference type="SUPFAM" id="SSF81383">
    <property type="entry name" value="F-box domain"/>
    <property type="match status" value="1"/>
</dbReference>
<evidence type="ECO:0000256" key="2">
    <source>
        <dbReference type="ARBA" id="ARBA00004906"/>
    </source>
</evidence>
<dbReference type="OrthoDB" id="2117972at2759"/>
<sequence length="479" mass="53737">MPASPLLQLGLAEWLAELQSRRAAAAAAASQKPASTSHVAGSSVEALQLTSEHNYSAQLSAKSTLPASFSKEPAPSPSLPTDHPALNNGEIVKPPAFRSTTLERALNVYRRAVELEQKSELDQALILYRQAFRLDDNVDRAYRREEMLKSILREQRALQVTKPSEEVEDLAASFQSSVAIKPSSGQGVPSMVTGTLASLIQGFIEMELKFEPEDENEPVLLNLLPEELLVVILGNLDPTSIERFAAVSKKARIVTLDPGIWRKLVRRTYQPPQIPDYESIIPVTEGFLWNFRRFFIEHPRLRLDGVYIATCHYVRPGLSENSWVNTSHLITYHRYLRFYPNGQVLSLLANEEHTPQQIIPILKPTLRMNGLYFGQWKLVGTTVHITNLIDASGRFALPVSGATGPSPPPEPYSSSSGTGEKARYAFLMTLNLRSRPMGRWNRMDIQLYESLNVETGDVNPIVLKHERPFWFSKVRSYTH</sequence>
<dbReference type="SUPFAM" id="SSF116846">
    <property type="entry name" value="MIT domain"/>
    <property type="match status" value="1"/>
</dbReference>
<keyword evidence="10" id="KW-1185">Reference proteome</keyword>
<dbReference type="EMBL" id="JADNYJ010000019">
    <property type="protein sequence ID" value="KAF8906271.1"/>
    <property type="molecule type" value="Genomic_DNA"/>
</dbReference>
<dbReference type="Pfam" id="PF19270">
    <property type="entry name" value="FBO_C"/>
    <property type="match status" value="1"/>
</dbReference>
<dbReference type="Proteomes" id="UP000724874">
    <property type="component" value="Unassembled WGS sequence"/>
</dbReference>
<name>A0A9P5TPY8_GYMJU</name>